<dbReference type="SUPFAM" id="SSF56112">
    <property type="entry name" value="Protein kinase-like (PK-like)"/>
    <property type="match status" value="1"/>
</dbReference>
<dbReference type="InterPro" id="IPR000403">
    <property type="entry name" value="PI3/4_kinase_cat_dom"/>
</dbReference>
<dbReference type="Proteomes" id="UP001187531">
    <property type="component" value="Unassembled WGS sequence"/>
</dbReference>
<dbReference type="InterPro" id="IPR036940">
    <property type="entry name" value="PI3/4_kinase_cat_sf"/>
</dbReference>
<feature type="domain" description="FATC" evidence="4">
    <location>
        <begin position="1612"/>
        <end position="1644"/>
    </location>
</feature>
<accession>A0AA88I7P9</accession>
<dbReference type="SMART" id="SM00146">
    <property type="entry name" value="PI3Kc"/>
    <property type="match status" value="1"/>
</dbReference>
<dbReference type="PROSITE" id="PS50290">
    <property type="entry name" value="PI3_4_KINASE_3"/>
    <property type="match status" value="1"/>
</dbReference>
<sequence length="1644" mass="185442">MKSSFDLILDAFSREVPEMLGEVQLLTQELQRIVLLWDELWLTTLNQYHSQIVKNINRLEFEMDKLKMNPSLTKQQTEVLGRKKYDIIFKPILLVFETLHSVSSSPPSTPHEKSFHEKYNSIIEQGLNNMRSPVDVWNPIMAWNPFKQLLSSLQARSQRKNASQLRLKDISPRLAELKNTKIVLPGQTTVTISSLDDLVLVLPTKTRPKKLIFKGSDGVNYGYLFKGLEDLHLDERVMQILEITNTMLASSKVKFANPAEYRARHYAVVPLGARSGLIQWVPDVTPLFGLYKRWQQREAAATQSKTGFNPGAVTVHRPSELFYAKLGSFLLPEGISPTPEHRKEWPLSILVKVLTELMKETPSDLLAREIWCNSPSSRDWWRATQNFSRYTAVMSMIGHVIGLGDRHLDNILVNLSTGEVVHIDYNVCFEKGLQLRVPEVVPFRLTQNIQTALGPTGIEGTFRHSCEHVMSVLRDGKETLLTLLEAFLYDPLIDWLADVDHGYAGIFHCISPAIAKKFQKEKRDLNRELTHTMFDVRIAEIESDWFENKEETINLLPKLLETLEIWIENHSSIERHEDSIQELQQAMSLVKEAEVNSDHALYSIYPSYMQYKVVLDEEQNVKKLLQEKLQNLNEWLEIEEESMNSIRGPDAASWGEILKVLEELCNESSVSGFLAATDFLSKAGQAGMVAQCEQAEGKVRGAVQKCLSTCRSMFELLMHYSNICSMYPLETRQNHRTYKHKEWIEALTERIDMERYRAIIKSFEAEFRSNAGDLLLSQSALSVAQAMRNGSSEISARLQTLQTMNLQDEIEASGLELAKAKSNLEHVIVGSNGKSFNMTAIGIVLSTLSGINRKSLNLEATISNFMDIGLGNTASFVVQSQCSIDEMLIQTVVSKEILSSVQSILNVDRNIELTEVVDQQILALRSIEEMFSKCRSVVLPEALRRCQMGDSSVYAVYNRLSDIVDSCTIPISELTDVLEVHLRYKVMEMESPVTPLVNNVASLRAKFSAMLEEISKEEITQGEMLLLGLNGLCIKAENLGLSAITSLLGFYEGSPVAWKKIDIVREAKTIAPPFFSPGPRDVLWDLVFVQRLKAIHQTLALCIENGLAFRLPSIGHIGPEIRDLLEKSRLQPICHTFTELEFPIRKYGLEVLRRQLFGIASIATTYSACQAAEHMGFNLNQFIGKREVGADSTISFDQISQAVIEDASGGTKAMSSSLLAHGVGHVATLEVEVRKYEALRNYEKAVEADRAALAQWEASSTAFHWLYEDVLDNPAISSISAAEFQSRTTFLHEMTRIQKQLKVIPTKVGEVLEQITGLGASVEQRLKWAAGANPAVAEQLEEFSTKYNRATDLLKEVITLTNSMNIATKGVVHFESMRTRTKEAIGKDAEFRDLIEKCKEVCLLGESCPTHLTTAEISLLRLVPPDRPIDMTWLTKADSVVSNSLRKARERLNEMNLALQESVDRVRSDATHLRENVNDHHNVISSMRALLKQMGKTETNVQQYLLEYKSYSELCSIVIKNLTSDLDLQKVKSAKEALESMERKIADIYDLLPKLTLPDAQDHSHASRVDKKDKGGVKPDVKDVHAGRNPVAVTVWQRVKLKLEGRETDLEKPLTIKEQVDSVIKDSTNLENLALLYEGWTPWV</sequence>
<gene>
    <name evidence="5" type="ORF">QYM36_007065</name>
</gene>
<dbReference type="PANTHER" id="PTHR11139">
    <property type="entry name" value="ATAXIA TELANGIECTASIA MUTATED ATM -RELATED"/>
    <property type="match status" value="1"/>
</dbReference>
<keyword evidence="6" id="KW-1185">Reference proteome</keyword>
<dbReference type="EMBL" id="JAVRJZ010000011">
    <property type="protein sequence ID" value="KAK2716792.1"/>
    <property type="molecule type" value="Genomic_DNA"/>
</dbReference>
<dbReference type="SMART" id="SM01343">
    <property type="entry name" value="FATC"/>
    <property type="match status" value="1"/>
</dbReference>
<dbReference type="InterPro" id="IPR039414">
    <property type="entry name" value="SMG1_PIKKc"/>
</dbReference>
<dbReference type="Gene3D" id="3.30.1010.10">
    <property type="entry name" value="Phosphatidylinositol 3-kinase Catalytic Subunit, Chain A, domain 4"/>
    <property type="match status" value="1"/>
</dbReference>
<dbReference type="GO" id="GO:0031929">
    <property type="term" value="P:TOR signaling"/>
    <property type="evidence" value="ECO:0007669"/>
    <property type="project" value="TreeGrafter"/>
</dbReference>
<reference evidence="5" key="1">
    <citation type="submission" date="2023-07" db="EMBL/GenBank/DDBJ databases">
        <title>Chromosome-level genome assembly of Artemia franciscana.</title>
        <authorList>
            <person name="Jo E."/>
        </authorList>
    </citation>
    <scope>NUCLEOTIDE SEQUENCE</scope>
    <source>
        <tissue evidence="5">Whole body</tissue>
    </source>
</reference>
<dbReference type="SMART" id="SM01345">
    <property type="entry name" value="Rapamycin_bind"/>
    <property type="match status" value="1"/>
</dbReference>
<feature type="region of interest" description="Disordered" evidence="2">
    <location>
        <begin position="1561"/>
        <end position="1583"/>
    </location>
</feature>
<dbReference type="GO" id="GO:0031931">
    <property type="term" value="C:TORC1 complex"/>
    <property type="evidence" value="ECO:0007669"/>
    <property type="project" value="TreeGrafter"/>
</dbReference>
<dbReference type="PANTHER" id="PTHR11139:SF119">
    <property type="entry name" value="SERINE_THREONINE-PROTEIN KINASE SMG1"/>
    <property type="match status" value="1"/>
</dbReference>
<evidence type="ECO:0000259" key="4">
    <source>
        <dbReference type="PROSITE" id="PS51190"/>
    </source>
</evidence>
<protein>
    <recommendedName>
        <fullName evidence="7">Non-specific serine/threonine protein kinase</fullName>
    </recommendedName>
</protein>
<evidence type="ECO:0008006" key="7">
    <source>
        <dbReference type="Google" id="ProtNLM"/>
    </source>
</evidence>
<dbReference type="CDD" id="cd05170">
    <property type="entry name" value="PIKKc_SMG1"/>
    <property type="match status" value="1"/>
</dbReference>
<evidence type="ECO:0000259" key="3">
    <source>
        <dbReference type="PROSITE" id="PS50290"/>
    </source>
</evidence>
<dbReference type="Pfam" id="PF00454">
    <property type="entry name" value="PI3_PI4_kinase"/>
    <property type="match status" value="1"/>
</dbReference>
<name>A0AA88I7P9_ARTSF</name>
<dbReference type="Gene3D" id="1.10.1070.11">
    <property type="entry name" value="Phosphatidylinositol 3-/4-kinase, catalytic domain"/>
    <property type="match status" value="1"/>
</dbReference>
<comment type="caution">
    <text evidence="5">The sequence shown here is derived from an EMBL/GenBank/DDBJ whole genome shotgun (WGS) entry which is preliminary data.</text>
</comment>
<evidence type="ECO:0000313" key="6">
    <source>
        <dbReference type="Proteomes" id="UP001187531"/>
    </source>
</evidence>
<dbReference type="GO" id="GO:0016242">
    <property type="term" value="P:negative regulation of macroautophagy"/>
    <property type="evidence" value="ECO:0007669"/>
    <property type="project" value="TreeGrafter"/>
</dbReference>
<feature type="domain" description="PI3K/PI4K catalytic" evidence="3">
    <location>
        <begin position="195"/>
        <end position="546"/>
    </location>
</feature>
<dbReference type="GO" id="GO:0031932">
    <property type="term" value="C:TORC2 complex"/>
    <property type="evidence" value="ECO:0007669"/>
    <property type="project" value="TreeGrafter"/>
</dbReference>
<dbReference type="Pfam" id="PF02260">
    <property type="entry name" value="FATC"/>
    <property type="match status" value="1"/>
</dbReference>
<evidence type="ECO:0000313" key="5">
    <source>
        <dbReference type="EMBL" id="KAK2716792.1"/>
    </source>
</evidence>
<dbReference type="InterPro" id="IPR050517">
    <property type="entry name" value="DDR_Repair_Kinase"/>
</dbReference>
<organism evidence="5 6">
    <name type="scientific">Artemia franciscana</name>
    <name type="common">Brine shrimp</name>
    <name type="synonym">Artemia sanfranciscana</name>
    <dbReference type="NCBI Taxonomy" id="6661"/>
    <lineage>
        <taxon>Eukaryota</taxon>
        <taxon>Metazoa</taxon>
        <taxon>Ecdysozoa</taxon>
        <taxon>Arthropoda</taxon>
        <taxon>Crustacea</taxon>
        <taxon>Branchiopoda</taxon>
        <taxon>Anostraca</taxon>
        <taxon>Artemiidae</taxon>
        <taxon>Artemia</taxon>
    </lineage>
</organism>
<proteinExistence type="predicted"/>
<dbReference type="InterPro" id="IPR011009">
    <property type="entry name" value="Kinase-like_dom_sf"/>
</dbReference>
<dbReference type="GO" id="GO:0005737">
    <property type="term" value="C:cytoplasm"/>
    <property type="evidence" value="ECO:0007669"/>
    <property type="project" value="TreeGrafter"/>
</dbReference>
<evidence type="ECO:0000256" key="2">
    <source>
        <dbReference type="SAM" id="MobiDB-lite"/>
    </source>
</evidence>
<evidence type="ECO:0000256" key="1">
    <source>
        <dbReference type="SAM" id="Coils"/>
    </source>
</evidence>
<feature type="coiled-coil region" evidence="1">
    <location>
        <begin position="573"/>
        <end position="642"/>
    </location>
</feature>
<dbReference type="GO" id="GO:0000184">
    <property type="term" value="P:nuclear-transcribed mRNA catabolic process, nonsense-mediated decay"/>
    <property type="evidence" value="ECO:0007669"/>
    <property type="project" value="InterPro"/>
</dbReference>
<dbReference type="GO" id="GO:0005634">
    <property type="term" value="C:nucleus"/>
    <property type="evidence" value="ECO:0007669"/>
    <property type="project" value="TreeGrafter"/>
</dbReference>
<dbReference type="PROSITE" id="PS51190">
    <property type="entry name" value="FATC"/>
    <property type="match status" value="1"/>
</dbReference>
<dbReference type="InterPro" id="IPR003152">
    <property type="entry name" value="FATC_dom"/>
</dbReference>
<keyword evidence="1" id="KW-0175">Coiled coil</keyword>
<dbReference type="GO" id="GO:0004674">
    <property type="term" value="F:protein serine/threonine kinase activity"/>
    <property type="evidence" value="ECO:0007669"/>
    <property type="project" value="InterPro"/>
</dbReference>